<name>X1CQI6_9ZZZZ</name>
<comment type="caution">
    <text evidence="1">The sequence shown here is derived from an EMBL/GenBank/DDBJ whole genome shotgun (WGS) entry which is preliminary data.</text>
</comment>
<dbReference type="EMBL" id="BART01037750">
    <property type="protein sequence ID" value="GAH10671.1"/>
    <property type="molecule type" value="Genomic_DNA"/>
</dbReference>
<organism evidence="1">
    <name type="scientific">marine sediment metagenome</name>
    <dbReference type="NCBI Taxonomy" id="412755"/>
    <lineage>
        <taxon>unclassified sequences</taxon>
        <taxon>metagenomes</taxon>
        <taxon>ecological metagenomes</taxon>
    </lineage>
</organism>
<accession>X1CQI6</accession>
<gene>
    <name evidence="1" type="ORF">S01H4_62999</name>
</gene>
<protein>
    <submittedName>
        <fullName evidence="1">Uncharacterized protein</fullName>
    </submittedName>
</protein>
<reference evidence="1" key="1">
    <citation type="journal article" date="2014" name="Front. Microbiol.">
        <title>High frequency of phylogenetically diverse reductive dehalogenase-homologous genes in deep subseafloor sedimentary metagenomes.</title>
        <authorList>
            <person name="Kawai M."/>
            <person name="Futagami T."/>
            <person name="Toyoda A."/>
            <person name="Takaki Y."/>
            <person name="Nishi S."/>
            <person name="Hori S."/>
            <person name="Arai W."/>
            <person name="Tsubouchi T."/>
            <person name="Morono Y."/>
            <person name="Uchiyama I."/>
            <person name="Ito T."/>
            <person name="Fujiyama A."/>
            <person name="Inagaki F."/>
            <person name="Takami H."/>
        </authorList>
    </citation>
    <scope>NUCLEOTIDE SEQUENCE</scope>
    <source>
        <strain evidence="1">Expedition CK06-06</strain>
    </source>
</reference>
<feature type="non-terminal residue" evidence="1">
    <location>
        <position position="59"/>
    </location>
</feature>
<dbReference type="AlphaFoldDB" id="X1CQI6"/>
<evidence type="ECO:0000313" key="1">
    <source>
        <dbReference type="EMBL" id="GAH10671.1"/>
    </source>
</evidence>
<proteinExistence type="predicted"/>
<sequence>MFKIFLFRISIQVQQALLCRTDDIVGRANIIVVGTRDKLNKLEALRVDTGDFSLDQTLS</sequence>